<reference evidence="3" key="1">
    <citation type="submission" date="2025-08" db="UniProtKB">
        <authorList>
            <consortium name="RefSeq"/>
        </authorList>
    </citation>
    <scope>IDENTIFICATION</scope>
</reference>
<dbReference type="AlphaFoldDB" id="A0A1S3Z0H3"/>
<sequence length="181" mass="19349">MPCVFIGYPFGKKGYKLYSLHTKSVLVSKDVIFHECVFPFHLSSSPYSLSSPISTAPPLFHSLSDPVAPNCSTPSSAGSPSTSSFPSTSTSQSSHTPPSVSFPSPFPSSPALVASPHPPLRKSTRPHNLPSYLQDFVVKLPSSFCSSTTSTSIVSTVAVEPHSYIQAAASPAWQEAMRKEF</sequence>
<organism evidence="3">
    <name type="scientific">Nicotiana tabacum</name>
    <name type="common">Common tobacco</name>
    <dbReference type="NCBI Taxonomy" id="4097"/>
    <lineage>
        <taxon>Eukaryota</taxon>
        <taxon>Viridiplantae</taxon>
        <taxon>Streptophyta</taxon>
        <taxon>Embryophyta</taxon>
        <taxon>Tracheophyta</taxon>
        <taxon>Spermatophyta</taxon>
        <taxon>Magnoliopsida</taxon>
        <taxon>eudicotyledons</taxon>
        <taxon>Gunneridae</taxon>
        <taxon>Pentapetalae</taxon>
        <taxon>asterids</taxon>
        <taxon>lamiids</taxon>
        <taxon>Solanales</taxon>
        <taxon>Solanaceae</taxon>
        <taxon>Nicotianoideae</taxon>
        <taxon>Nicotianeae</taxon>
        <taxon>Nicotiana</taxon>
    </lineage>
</organism>
<feature type="domain" description="Retroviral polymerase SH3-like" evidence="2">
    <location>
        <begin position="2"/>
        <end position="43"/>
    </location>
</feature>
<gene>
    <name evidence="3" type="primary">LOC107781649</name>
</gene>
<dbReference type="RefSeq" id="XP_016457870.1">
    <property type="nucleotide sequence ID" value="XM_016602384.1"/>
</dbReference>
<feature type="region of interest" description="Disordered" evidence="1">
    <location>
        <begin position="71"/>
        <end position="104"/>
    </location>
</feature>
<dbReference type="InterPro" id="IPR057670">
    <property type="entry name" value="SH3_retrovirus"/>
</dbReference>
<dbReference type="OMA" id="LINFETP"/>
<name>A0A1S3Z0H3_TOBAC</name>
<feature type="compositionally biased region" description="Low complexity" evidence="1">
    <location>
        <begin position="72"/>
        <end position="104"/>
    </location>
</feature>
<proteinExistence type="predicted"/>
<dbReference type="PaxDb" id="4097-A0A1S3Z0H3"/>
<dbReference type="KEGG" id="nta:107781649"/>
<evidence type="ECO:0000259" key="2">
    <source>
        <dbReference type="Pfam" id="PF25597"/>
    </source>
</evidence>
<protein>
    <recommendedName>
        <fullName evidence="2">Retroviral polymerase SH3-like domain-containing protein</fullName>
    </recommendedName>
</protein>
<evidence type="ECO:0000256" key="1">
    <source>
        <dbReference type="SAM" id="MobiDB-lite"/>
    </source>
</evidence>
<evidence type="ECO:0000313" key="3">
    <source>
        <dbReference type="RefSeq" id="XP_016457870.1"/>
    </source>
</evidence>
<accession>A0A1S3Z0H3</accession>
<dbReference type="OrthoDB" id="1751374at2759"/>
<dbReference type="Pfam" id="PF25597">
    <property type="entry name" value="SH3_retrovirus"/>
    <property type="match status" value="1"/>
</dbReference>